<dbReference type="HOGENOM" id="CLU_464680_0_0_1"/>
<dbReference type="RefSeq" id="XP_007401248.1">
    <property type="nucleotide sequence ID" value="XM_007401186.1"/>
</dbReference>
<proteinExistence type="predicted"/>
<dbReference type="Proteomes" id="UP000008370">
    <property type="component" value="Unassembled WGS sequence"/>
</dbReference>
<dbReference type="SUPFAM" id="SSF144232">
    <property type="entry name" value="HIT/MYND zinc finger-like"/>
    <property type="match status" value="1"/>
</dbReference>
<organism evidence="5 6">
    <name type="scientific">Phanerochaete carnosa (strain HHB-10118-sp)</name>
    <name type="common">White-rot fungus</name>
    <name type="synonym">Peniophora carnosa</name>
    <dbReference type="NCBI Taxonomy" id="650164"/>
    <lineage>
        <taxon>Eukaryota</taxon>
        <taxon>Fungi</taxon>
        <taxon>Dikarya</taxon>
        <taxon>Basidiomycota</taxon>
        <taxon>Agaricomycotina</taxon>
        <taxon>Agaricomycetes</taxon>
        <taxon>Polyporales</taxon>
        <taxon>Phanerochaetaceae</taxon>
        <taxon>Phanerochaete</taxon>
    </lineage>
</organism>
<name>K5VU05_PHACS</name>
<evidence type="ECO:0000256" key="3">
    <source>
        <dbReference type="ARBA" id="ARBA00022833"/>
    </source>
</evidence>
<keyword evidence="1" id="KW-0479">Metal-binding</keyword>
<protein>
    <recommendedName>
        <fullName evidence="4">MYND-type domain-containing protein</fullName>
    </recommendedName>
</protein>
<dbReference type="Pfam" id="PF01753">
    <property type="entry name" value="zf-MYND"/>
    <property type="match status" value="1"/>
</dbReference>
<feature type="domain" description="MYND-type" evidence="4">
    <location>
        <begin position="456"/>
        <end position="490"/>
    </location>
</feature>
<dbReference type="AlphaFoldDB" id="K5VU05"/>
<keyword evidence="6" id="KW-1185">Reference proteome</keyword>
<keyword evidence="3" id="KW-0862">Zinc</keyword>
<dbReference type="GO" id="GO:0008270">
    <property type="term" value="F:zinc ion binding"/>
    <property type="evidence" value="ECO:0007669"/>
    <property type="project" value="UniProtKB-KW"/>
</dbReference>
<evidence type="ECO:0000259" key="4">
    <source>
        <dbReference type="Pfam" id="PF01753"/>
    </source>
</evidence>
<reference evidence="5 6" key="1">
    <citation type="journal article" date="2012" name="BMC Genomics">
        <title>Comparative genomics of the white-rot fungi, Phanerochaete carnosa and P. chrysosporium, to elucidate the genetic basis of the distinct wood types they colonize.</title>
        <authorList>
            <person name="Suzuki H."/>
            <person name="MacDonald J."/>
            <person name="Syed K."/>
            <person name="Salamov A."/>
            <person name="Hori C."/>
            <person name="Aerts A."/>
            <person name="Henrissat B."/>
            <person name="Wiebenga A."/>
            <person name="vanKuyk P.A."/>
            <person name="Barry K."/>
            <person name="Lindquist E."/>
            <person name="LaButti K."/>
            <person name="Lapidus A."/>
            <person name="Lucas S."/>
            <person name="Coutinho P."/>
            <person name="Gong Y."/>
            <person name="Samejima M."/>
            <person name="Mahadevan R."/>
            <person name="Abou-Zaid M."/>
            <person name="de Vries R.P."/>
            <person name="Igarashi K."/>
            <person name="Yadav J.S."/>
            <person name="Grigoriev I.V."/>
            <person name="Master E.R."/>
        </authorList>
    </citation>
    <scope>NUCLEOTIDE SEQUENCE [LARGE SCALE GENOMIC DNA]</scope>
    <source>
        <strain evidence="5 6">HHB-10118-sp</strain>
    </source>
</reference>
<evidence type="ECO:0000313" key="6">
    <source>
        <dbReference type="Proteomes" id="UP000008370"/>
    </source>
</evidence>
<accession>K5VU05</accession>
<dbReference type="KEGG" id="pco:PHACADRAFT_153362"/>
<sequence length="587" mass="66143">MTTDTDSNARREQINELANALLRNHTGARDAEVVHDVESSLQMNGFLDPSDPTELIQTPSITRAIIHILLDKHLCGYSVEELTSWHQNPLDFLQTMPYIGFVMLLTHVIVRAHQAVLENPRLLRSARSSKVEQSAAFILERLPRVWQAIWDIKTPFLDFPGLYGTTLYKQFALLGLRQVQLELLSASKRVAKSDRLAHVQLAIWIYGDEAEIRSMARDLACRIVMSEFRARGEEGYIAFRAEVATGVRGGIATDSIAAAIHRDLEDETFIDQNLNQTLYALLVYSTPGPHSIVQESPSHARVLLAHALAACRRELCRTGGEEREMPRDNLHTATTYMFADTQVETVRVTCTILGELLSRCRDVLRSHSRNSSGSTNTRRRLKLFRGSSRRYQQAAVQAIRTHGQKIHSQWNTILQSLDSLGEYLNRVEDGFDPKSPDTDGSPFTALKRCHWSECLCSVYKPSHRLRICEGCWRVAYCNKICQSKDWLEHAPTVGGHPVPGLAEPIRRHSTHITSFRYPLVVSIEQSGPWHNLLNHVLLSAQFTSILCRAAQLSCTHIPYHALSYRSFGDDLDAIIPGTPVATKIDSR</sequence>
<evidence type="ECO:0000313" key="5">
    <source>
        <dbReference type="EMBL" id="EKM50054.1"/>
    </source>
</evidence>
<dbReference type="OrthoDB" id="2804601at2759"/>
<dbReference type="EMBL" id="JH930479">
    <property type="protein sequence ID" value="EKM50054.1"/>
    <property type="molecule type" value="Genomic_DNA"/>
</dbReference>
<dbReference type="GeneID" id="18908941"/>
<gene>
    <name evidence="5" type="ORF">PHACADRAFT_153362</name>
</gene>
<dbReference type="InterPro" id="IPR002893">
    <property type="entry name" value="Znf_MYND"/>
</dbReference>
<keyword evidence="2" id="KW-0863">Zinc-finger</keyword>
<evidence type="ECO:0000256" key="2">
    <source>
        <dbReference type="ARBA" id="ARBA00022771"/>
    </source>
</evidence>
<evidence type="ECO:0000256" key="1">
    <source>
        <dbReference type="ARBA" id="ARBA00022723"/>
    </source>
</evidence>
<dbReference type="InParanoid" id="K5VU05"/>